<dbReference type="OrthoDB" id="9814255at2"/>
<dbReference type="CDD" id="cd02520">
    <property type="entry name" value="Glucosylceramide_synthase"/>
    <property type="match status" value="1"/>
</dbReference>
<keyword evidence="4 10" id="KW-0328">Glycosyltransferase</keyword>
<dbReference type="GO" id="GO:0016020">
    <property type="term" value="C:membrane"/>
    <property type="evidence" value="ECO:0007669"/>
    <property type="project" value="UniProtKB-SubCell"/>
</dbReference>
<dbReference type="AlphaFoldDB" id="A0A4U8YZB7"/>
<sequence length="379" mass="41827">MTSIYAAAFFCLVLISLNILSIGIAMARARPPRRPLPAPEAAPGVSIVRPVCGLDNFCDETLGSSFSLDYPVYELIFCVARANDPVVPLVRRLIAANPATPAKLIIGDEKVSQNPKLNNCVRGWDAAAHEWIILADANVLMPKDYVQRMLASFGPTTGLVCSMPLGSRPQNLWAELECAFLNSFEARWQYAGETLGGGFAQGKNMLWRRDVMEAGGGIRALAAEIAEDAASTKLVRRQGLIVNLVDSPFEQPLGVRGLRDVWMRQVRWARMRRKTFPLFYAPEIFAGSALLLLVAAYAAYAVGGSIAAALIAVSLAWYVPEALLARSVGWHFSWRMPFMFILRDLMLPVIYVDAWFVDNFVWRGNEMSVREEEPSVGKG</sequence>
<evidence type="ECO:0000313" key="10">
    <source>
        <dbReference type="EMBL" id="VFU07073.1"/>
    </source>
</evidence>
<dbReference type="GO" id="GO:0008120">
    <property type="term" value="F:ceramide glucosyltransferase activity"/>
    <property type="evidence" value="ECO:0007669"/>
    <property type="project" value="UniProtKB-EC"/>
</dbReference>
<keyword evidence="6 9" id="KW-0812">Transmembrane</keyword>
<dbReference type="KEGG" id="mtun:MTUNDRAET4_0180"/>
<dbReference type="EMBL" id="LR536450">
    <property type="protein sequence ID" value="VFU07073.1"/>
    <property type="molecule type" value="Genomic_DNA"/>
</dbReference>
<evidence type="ECO:0000256" key="4">
    <source>
        <dbReference type="ARBA" id="ARBA00022676"/>
    </source>
</evidence>
<dbReference type="Proteomes" id="UP000294360">
    <property type="component" value="Chromosome"/>
</dbReference>
<evidence type="ECO:0000256" key="8">
    <source>
        <dbReference type="ARBA" id="ARBA00023136"/>
    </source>
</evidence>
<evidence type="ECO:0000256" key="9">
    <source>
        <dbReference type="SAM" id="Phobius"/>
    </source>
</evidence>
<comment type="pathway">
    <text evidence="2">Lipid metabolism; sphingolipid metabolism.</text>
</comment>
<keyword evidence="8 9" id="KW-0472">Membrane</keyword>
<keyword evidence="7 9" id="KW-1133">Transmembrane helix</keyword>
<dbReference type="RefSeq" id="WP_134486060.1">
    <property type="nucleotide sequence ID" value="NZ_CP139089.1"/>
</dbReference>
<accession>A0A4U8YZB7</accession>
<dbReference type="Gene3D" id="3.90.550.10">
    <property type="entry name" value="Spore Coat Polysaccharide Biosynthesis Protein SpsA, Chain A"/>
    <property type="match status" value="1"/>
</dbReference>
<protein>
    <submittedName>
        <fullName evidence="10">Ceramide glucosyltransferase</fullName>
        <ecNumber evidence="10">2.4.1.80</ecNumber>
    </submittedName>
</protein>
<evidence type="ECO:0000256" key="2">
    <source>
        <dbReference type="ARBA" id="ARBA00004760"/>
    </source>
</evidence>
<feature type="transmembrane region" description="Helical" evidence="9">
    <location>
        <begin position="278"/>
        <end position="300"/>
    </location>
</feature>
<dbReference type="EC" id="2.4.1.80" evidence="10"/>
<dbReference type="PANTHER" id="PTHR12726:SF0">
    <property type="entry name" value="CERAMIDE GLUCOSYLTRANSFERASE"/>
    <property type="match status" value="1"/>
</dbReference>
<dbReference type="GO" id="GO:0006679">
    <property type="term" value="P:glucosylceramide biosynthetic process"/>
    <property type="evidence" value="ECO:0007669"/>
    <property type="project" value="TreeGrafter"/>
</dbReference>
<keyword evidence="5 10" id="KW-0808">Transferase</keyword>
<evidence type="ECO:0000256" key="7">
    <source>
        <dbReference type="ARBA" id="ARBA00022989"/>
    </source>
</evidence>
<dbReference type="SUPFAM" id="SSF53448">
    <property type="entry name" value="Nucleotide-diphospho-sugar transferases"/>
    <property type="match status" value="1"/>
</dbReference>
<comment type="pathway">
    <text evidence="3">Sphingolipid metabolism.</text>
</comment>
<proteinExistence type="predicted"/>
<feature type="transmembrane region" description="Helical" evidence="9">
    <location>
        <begin position="306"/>
        <end position="325"/>
    </location>
</feature>
<dbReference type="Pfam" id="PF13506">
    <property type="entry name" value="Glyco_transf_21"/>
    <property type="match status" value="1"/>
</dbReference>
<evidence type="ECO:0000256" key="3">
    <source>
        <dbReference type="ARBA" id="ARBA00004991"/>
    </source>
</evidence>
<name>A0A4U8YZB7_METTU</name>
<organism evidence="10 11">
    <name type="scientific">Methylocella tundrae</name>
    <dbReference type="NCBI Taxonomy" id="227605"/>
    <lineage>
        <taxon>Bacteria</taxon>
        <taxon>Pseudomonadati</taxon>
        <taxon>Pseudomonadota</taxon>
        <taxon>Alphaproteobacteria</taxon>
        <taxon>Hyphomicrobiales</taxon>
        <taxon>Beijerinckiaceae</taxon>
        <taxon>Methylocella</taxon>
    </lineage>
</organism>
<dbReference type="InterPro" id="IPR025993">
    <property type="entry name" value="Ceramide_glucosylTrfase"/>
</dbReference>
<evidence type="ECO:0000256" key="5">
    <source>
        <dbReference type="ARBA" id="ARBA00022679"/>
    </source>
</evidence>
<dbReference type="PANTHER" id="PTHR12726">
    <property type="entry name" value="CERAMIDE GLUCOSYLTRANSFERASE"/>
    <property type="match status" value="1"/>
</dbReference>
<reference evidence="10 11" key="1">
    <citation type="submission" date="2019-03" db="EMBL/GenBank/DDBJ databases">
        <authorList>
            <person name="Kox A.R. M."/>
        </authorList>
    </citation>
    <scope>NUCLEOTIDE SEQUENCE [LARGE SCALE GENOMIC DNA]</scope>
    <source>
        <strain evidence="10">MTUNDRAET4 annotated genome</strain>
    </source>
</reference>
<feature type="transmembrane region" description="Helical" evidence="9">
    <location>
        <begin position="6"/>
        <end position="27"/>
    </location>
</feature>
<gene>
    <name evidence="10" type="ORF">MTUNDRAET4_0180</name>
</gene>
<comment type="subcellular location">
    <subcellularLocation>
        <location evidence="1">Membrane</location>
        <topology evidence="1">Multi-pass membrane protein</topology>
    </subcellularLocation>
</comment>
<evidence type="ECO:0000256" key="6">
    <source>
        <dbReference type="ARBA" id="ARBA00022692"/>
    </source>
</evidence>
<dbReference type="InterPro" id="IPR029044">
    <property type="entry name" value="Nucleotide-diphossugar_trans"/>
</dbReference>
<evidence type="ECO:0000256" key="1">
    <source>
        <dbReference type="ARBA" id="ARBA00004141"/>
    </source>
</evidence>
<evidence type="ECO:0000313" key="11">
    <source>
        <dbReference type="Proteomes" id="UP000294360"/>
    </source>
</evidence>